<organism evidence="1 2">
    <name type="scientific">Leptolyngbya boryana NIES-2135</name>
    <dbReference type="NCBI Taxonomy" id="1973484"/>
    <lineage>
        <taxon>Bacteria</taxon>
        <taxon>Bacillati</taxon>
        <taxon>Cyanobacteriota</taxon>
        <taxon>Cyanophyceae</taxon>
        <taxon>Leptolyngbyales</taxon>
        <taxon>Leptolyngbyaceae</taxon>
        <taxon>Leptolyngbya group</taxon>
        <taxon>Leptolyngbya</taxon>
    </lineage>
</organism>
<keyword evidence="2" id="KW-1185">Reference proteome</keyword>
<reference evidence="1 2" key="1">
    <citation type="submission" date="2017-06" db="EMBL/GenBank/DDBJ databases">
        <title>Genome sequencing of cyanobaciteial culture collection at National Institute for Environmental Studies (NIES).</title>
        <authorList>
            <person name="Hirose Y."/>
            <person name="Shimura Y."/>
            <person name="Fujisawa T."/>
            <person name="Nakamura Y."/>
            <person name="Kawachi M."/>
        </authorList>
    </citation>
    <scope>NUCLEOTIDE SEQUENCE [LARGE SCALE GENOMIC DNA]</scope>
    <source>
        <strain evidence="1 2">NIES-2135</strain>
    </source>
</reference>
<proteinExistence type="predicted"/>
<dbReference type="Proteomes" id="UP000217895">
    <property type="component" value="Chromosome"/>
</dbReference>
<accession>A0A1Z4JL71</accession>
<sequence length="71" mass="8398">MIKSLFAKCLQDFLKSEKLEVLKFLTFHSGLTLKRTIAILKSELRSFNREIQLVHFRSQTIDRIGQTFLRN</sequence>
<evidence type="ECO:0000313" key="2">
    <source>
        <dbReference type="Proteomes" id="UP000217895"/>
    </source>
</evidence>
<dbReference type="EMBL" id="AP018203">
    <property type="protein sequence ID" value="BAY57515.1"/>
    <property type="molecule type" value="Genomic_DNA"/>
</dbReference>
<evidence type="ECO:0000313" key="1">
    <source>
        <dbReference type="EMBL" id="BAY57515.1"/>
    </source>
</evidence>
<gene>
    <name evidence="1" type="ORF">NIES2135_43810</name>
</gene>
<protein>
    <submittedName>
        <fullName evidence="1">Uncharacterized protein</fullName>
    </submittedName>
</protein>
<dbReference type="AlphaFoldDB" id="A0A1Z4JL71"/>
<name>A0A1Z4JL71_LEPBY</name>